<dbReference type="AlphaFoldDB" id="A0A9D4M102"/>
<evidence type="ECO:0000313" key="2">
    <source>
        <dbReference type="Proteomes" id="UP000828390"/>
    </source>
</evidence>
<dbReference type="Proteomes" id="UP000828390">
    <property type="component" value="Unassembled WGS sequence"/>
</dbReference>
<dbReference type="EMBL" id="JAIWYP010000002">
    <property type="protein sequence ID" value="KAH3868835.1"/>
    <property type="molecule type" value="Genomic_DNA"/>
</dbReference>
<keyword evidence="2" id="KW-1185">Reference proteome</keyword>
<evidence type="ECO:0000313" key="1">
    <source>
        <dbReference type="EMBL" id="KAH3868835.1"/>
    </source>
</evidence>
<accession>A0A9D4M102</accession>
<protein>
    <submittedName>
        <fullName evidence="1">Uncharacterized protein</fullName>
    </submittedName>
</protein>
<reference evidence="1" key="1">
    <citation type="journal article" date="2019" name="bioRxiv">
        <title>The Genome of the Zebra Mussel, Dreissena polymorpha: A Resource for Invasive Species Research.</title>
        <authorList>
            <person name="McCartney M.A."/>
            <person name="Auch B."/>
            <person name="Kono T."/>
            <person name="Mallez S."/>
            <person name="Zhang Y."/>
            <person name="Obille A."/>
            <person name="Becker A."/>
            <person name="Abrahante J.E."/>
            <person name="Garbe J."/>
            <person name="Badalamenti J.P."/>
            <person name="Herman A."/>
            <person name="Mangelson H."/>
            <person name="Liachko I."/>
            <person name="Sullivan S."/>
            <person name="Sone E.D."/>
            <person name="Koren S."/>
            <person name="Silverstein K.A.T."/>
            <person name="Beckman K.B."/>
            <person name="Gohl D.M."/>
        </authorList>
    </citation>
    <scope>NUCLEOTIDE SEQUENCE</scope>
    <source>
        <strain evidence="1">Duluth1</strain>
        <tissue evidence="1">Whole animal</tissue>
    </source>
</reference>
<name>A0A9D4M102_DREPO</name>
<comment type="caution">
    <text evidence="1">The sequence shown here is derived from an EMBL/GenBank/DDBJ whole genome shotgun (WGS) entry which is preliminary data.</text>
</comment>
<gene>
    <name evidence="1" type="ORF">DPMN_031989</name>
</gene>
<reference evidence="1" key="2">
    <citation type="submission" date="2020-11" db="EMBL/GenBank/DDBJ databases">
        <authorList>
            <person name="McCartney M.A."/>
            <person name="Auch B."/>
            <person name="Kono T."/>
            <person name="Mallez S."/>
            <person name="Becker A."/>
            <person name="Gohl D.M."/>
            <person name="Silverstein K.A.T."/>
            <person name="Koren S."/>
            <person name="Bechman K.B."/>
            <person name="Herman A."/>
            <person name="Abrahante J.E."/>
            <person name="Garbe J."/>
        </authorList>
    </citation>
    <scope>NUCLEOTIDE SEQUENCE</scope>
    <source>
        <strain evidence="1">Duluth1</strain>
        <tissue evidence="1">Whole animal</tissue>
    </source>
</reference>
<organism evidence="1 2">
    <name type="scientific">Dreissena polymorpha</name>
    <name type="common">Zebra mussel</name>
    <name type="synonym">Mytilus polymorpha</name>
    <dbReference type="NCBI Taxonomy" id="45954"/>
    <lineage>
        <taxon>Eukaryota</taxon>
        <taxon>Metazoa</taxon>
        <taxon>Spiralia</taxon>
        <taxon>Lophotrochozoa</taxon>
        <taxon>Mollusca</taxon>
        <taxon>Bivalvia</taxon>
        <taxon>Autobranchia</taxon>
        <taxon>Heteroconchia</taxon>
        <taxon>Euheterodonta</taxon>
        <taxon>Imparidentia</taxon>
        <taxon>Neoheterodontei</taxon>
        <taxon>Myida</taxon>
        <taxon>Dreissenoidea</taxon>
        <taxon>Dreissenidae</taxon>
        <taxon>Dreissena</taxon>
    </lineage>
</organism>
<sequence length="128" mass="14717">MIPERNLSEACGMRKDQQLTWIATITDMIDEGPRILLRLPKMREAIIAHSEPLFRFSVVKTELELLILYMIRISHCRIDSVSAEPDCMMQAILTRFASTARSVIPQMNLPDMFNIASKLLCKFIEVSF</sequence>
<proteinExistence type="predicted"/>